<comment type="caution">
    <text evidence="1">The sequence shown here is derived from an EMBL/GenBank/DDBJ whole genome shotgun (WGS) entry which is preliminary data.</text>
</comment>
<dbReference type="EMBL" id="JACVVK020000197">
    <property type="protein sequence ID" value="KAK7485286.1"/>
    <property type="molecule type" value="Genomic_DNA"/>
</dbReference>
<dbReference type="Proteomes" id="UP001519460">
    <property type="component" value="Unassembled WGS sequence"/>
</dbReference>
<accession>A0ABD0KE47</accession>
<gene>
    <name evidence="1" type="ORF">BaRGS_00023537</name>
</gene>
<dbReference type="AlphaFoldDB" id="A0ABD0KE47"/>
<evidence type="ECO:0000313" key="2">
    <source>
        <dbReference type="Proteomes" id="UP001519460"/>
    </source>
</evidence>
<reference evidence="1 2" key="1">
    <citation type="journal article" date="2023" name="Sci. Data">
        <title>Genome assembly of the Korean intertidal mud-creeper Batillaria attramentaria.</title>
        <authorList>
            <person name="Patra A.K."/>
            <person name="Ho P.T."/>
            <person name="Jun S."/>
            <person name="Lee S.J."/>
            <person name="Kim Y."/>
            <person name="Won Y.J."/>
        </authorList>
    </citation>
    <scope>NUCLEOTIDE SEQUENCE [LARGE SCALE GENOMIC DNA]</scope>
    <source>
        <strain evidence="1">Wonlab-2016</strain>
    </source>
</reference>
<organism evidence="1 2">
    <name type="scientific">Batillaria attramentaria</name>
    <dbReference type="NCBI Taxonomy" id="370345"/>
    <lineage>
        <taxon>Eukaryota</taxon>
        <taxon>Metazoa</taxon>
        <taxon>Spiralia</taxon>
        <taxon>Lophotrochozoa</taxon>
        <taxon>Mollusca</taxon>
        <taxon>Gastropoda</taxon>
        <taxon>Caenogastropoda</taxon>
        <taxon>Sorbeoconcha</taxon>
        <taxon>Cerithioidea</taxon>
        <taxon>Batillariidae</taxon>
        <taxon>Batillaria</taxon>
    </lineage>
</organism>
<proteinExistence type="predicted"/>
<name>A0ABD0KE47_9CAEN</name>
<protein>
    <submittedName>
        <fullName evidence="1">Uncharacterized protein</fullName>
    </submittedName>
</protein>
<keyword evidence="2" id="KW-1185">Reference proteome</keyword>
<sequence length="128" mass="14355">MFACVSRACGLKSLQISGPTPEQRFPWKLHPRAANVGWNTRKLGEKRNIAPAAAETMVQPEEDRTEGGVLNFNLSRRHNPLGFITRFALNTDASAETSIQPVHSDTDGARRRVIQSIRRQQTEVRTCE</sequence>
<evidence type="ECO:0000313" key="1">
    <source>
        <dbReference type="EMBL" id="KAK7485286.1"/>
    </source>
</evidence>